<reference evidence="2" key="1">
    <citation type="submission" date="2020-06" db="EMBL/GenBank/DDBJ databases">
        <authorList>
            <consortium name="Plant Systems Biology data submission"/>
        </authorList>
    </citation>
    <scope>NUCLEOTIDE SEQUENCE</scope>
    <source>
        <strain evidence="2">D6</strain>
    </source>
</reference>
<evidence type="ECO:0000313" key="3">
    <source>
        <dbReference type="Proteomes" id="UP001153069"/>
    </source>
</evidence>
<feature type="region of interest" description="Disordered" evidence="1">
    <location>
        <begin position="1"/>
        <end position="73"/>
    </location>
</feature>
<feature type="compositionally biased region" description="Low complexity" evidence="1">
    <location>
        <begin position="44"/>
        <end position="60"/>
    </location>
</feature>
<comment type="caution">
    <text evidence="2">The sequence shown here is derived from an EMBL/GenBank/DDBJ whole genome shotgun (WGS) entry which is preliminary data.</text>
</comment>
<proteinExistence type="predicted"/>
<keyword evidence="3" id="KW-1185">Reference proteome</keyword>
<evidence type="ECO:0000256" key="1">
    <source>
        <dbReference type="SAM" id="MobiDB-lite"/>
    </source>
</evidence>
<feature type="compositionally biased region" description="Polar residues" evidence="1">
    <location>
        <begin position="1"/>
        <end position="11"/>
    </location>
</feature>
<organism evidence="2 3">
    <name type="scientific">Seminavis robusta</name>
    <dbReference type="NCBI Taxonomy" id="568900"/>
    <lineage>
        <taxon>Eukaryota</taxon>
        <taxon>Sar</taxon>
        <taxon>Stramenopiles</taxon>
        <taxon>Ochrophyta</taxon>
        <taxon>Bacillariophyta</taxon>
        <taxon>Bacillariophyceae</taxon>
        <taxon>Bacillariophycidae</taxon>
        <taxon>Naviculales</taxon>
        <taxon>Naviculaceae</taxon>
        <taxon>Seminavis</taxon>
    </lineage>
</organism>
<gene>
    <name evidence="2" type="ORF">SEMRO_3_G002070.1</name>
</gene>
<dbReference type="Proteomes" id="UP001153069">
    <property type="component" value="Unassembled WGS sequence"/>
</dbReference>
<sequence length="321" mass="35938">MINRATTTASRPSLLVDYSKNSSPRIASRGLSLRGAAQSRRRQPLPLTRLDLSLSSSERSASSREEDPEEIPQWIFVQDKSPSSSCHDASNSKNTPVTFQLRKNLVDRDNFLSFLKGHFSESDLDLEPHDLTVPPQKKAQQDKAEEEPLTSNTCHTIGSVSVASRRETRNRRDNLKKTFRKAQSMRQLNLDTSPLSLKDSNHEQPRARALPLRNKTFHGTTTTTSMVPVQATVTSAPLKTKRANSRGRRAVRRVRTADSPGALSRRMALDMTRGKEPQVQLLNSTYLPQTLQASSHNPGRRTMMARQGSFITGSRIRTLRA</sequence>
<accession>A0A9N8D4E5</accession>
<dbReference type="AlphaFoldDB" id="A0A9N8D4E5"/>
<protein>
    <submittedName>
        <fullName evidence="2">Uncharacterized protein</fullName>
    </submittedName>
</protein>
<feature type="region of interest" description="Disordered" evidence="1">
    <location>
        <begin position="124"/>
        <end position="150"/>
    </location>
</feature>
<evidence type="ECO:0000313" key="2">
    <source>
        <dbReference type="EMBL" id="CAB9496232.1"/>
    </source>
</evidence>
<dbReference type="EMBL" id="CAICTM010000003">
    <property type="protein sequence ID" value="CAB9496232.1"/>
    <property type="molecule type" value="Genomic_DNA"/>
</dbReference>
<name>A0A9N8D4E5_9STRA</name>